<accession>A0A9J6EU27</accession>
<evidence type="ECO:0000313" key="2">
    <source>
        <dbReference type="Proteomes" id="UP000821866"/>
    </source>
</evidence>
<evidence type="ECO:0000313" key="1">
    <source>
        <dbReference type="EMBL" id="KAH8037794.1"/>
    </source>
</evidence>
<name>A0A9J6EU27_RHIMP</name>
<dbReference type="Proteomes" id="UP000821866">
    <property type="component" value="Chromosome 10"/>
</dbReference>
<dbReference type="EMBL" id="JABSTU010000002">
    <property type="protein sequence ID" value="KAH8037794.1"/>
    <property type="molecule type" value="Genomic_DNA"/>
</dbReference>
<reference evidence="1" key="2">
    <citation type="submission" date="2021-09" db="EMBL/GenBank/DDBJ databases">
        <authorList>
            <person name="Jia N."/>
            <person name="Wang J."/>
            <person name="Shi W."/>
            <person name="Du L."/>
            <person name="Sun Y."/>
            <person name="Zhan W."/>
            <person name="Jiang J."/>
            <person name="Wang Q."/>
            <person name="Zhang B."/>
            <person name="Ji P."/>
            <person name="Sakyi L.B."/>
            <person name="Cui X."/>
            <person name="Yuan T."/>
            <person name="Jiang B."/>
            <person name="Yang W."/>
            <person name="Lam T.T.-Y."/>
            <person name="Chang Q."/>
            <person name="Ding S."/>
            <person name="Wang X."/>
            <person name="Zhu J."/>
            <person name="Ruan X."/>
            <person name="Zhao L."/>
            <person name="Wei J."/>
            <person name="Que T."/>
            <person name="Du C."/>
            <person name="Cheng J."/>
            <person name="Dai P."/>
            <person name="Han X."/>
            <person name="Huang E."/>
            <person name="Gao Y."/>
            <person name="Liu J."/>
            <person name="Shao H."/>
            <person name="Ye R."/>
            <person name="Li L."/>
            <person name="Wei W."/>
            <person name="Wang X."/>
            <person name="Wang C."/>
            <person name="Huo Q."/>
            <person name="Li W."/>
            <person name="Guo W."/>
            <person name="Chen H."/>
            <person name="Chen S."/>
            <person name="Zhou L."/>
            <person name="Zhou L."/>
            <person name="Ni X."/>
            <person name="Tian J."/>
            <person name="Zhou Y."/>
            <person name="Sheng Y."/>
            <person name="Liu T."/>
            <person name="Pan Y."/>
            <person name="Xia L."/>
            <person name="Li J."/>
            <person name="Zhao F."/>
            <person name="Cao W."/>
        </authorList>
    </citation>
    <scope>NUCLEOTIDE SEQUENCE</scope>
    <source>
        <strain evidence="1">Rmic-2018</strain>
        <tissue evidence="1">Larvae</tissue>
    </source>
</reference>
<protein>
    <submittedName>
        <fullName evidence="1">Uncharacterized protein</fullName>
    </submittedName>
</protein>
<organism evidence="1 2">
    <name type="scientific">Rhipicephalus microplus</name>
    <name type="common">Cattle tick</name>
    <name type="synonym">Boophilus microplus</name>
    <dbReference type="NCBI Taxonomy" id="6941"/>
    <lineage>
        <taxon>Eukaryota</taxon>
        <taxon>Metazoa</taxon>
        <taxon>Ecdysozoa</taxon>
        <taxon>Arthropoda</taxon>
        <taxon>Chelicerata</taxon>
        <taxon>Arachnida</taxon>
        <taxon>Acari</taxon>
        <taxon>Parasitiformes</taxon>
        <taxon>Ixodida</taxon>
        <taxon>Ixodoidea</taxon>
        <taxon>Ixodidae</taxon>
        <taxon>Rhipicephalinae</taxon>
        <taxon>Rhipicephalus</taxon>
        <taxon>Boophilus</taxon>
    </lineage>
</organism>
<reference evidence="1" key="1">
    <citation type="journal article" date="2020" name="Cell">
        <title>Large-Scale Comparative Analyses of Tick Genomes Elucidate Their Genetic Diversity and Vector Capacities.</title>
        <authorList>
            <consortium name="Tick Genome and Microbiome Consortium (TIGMIC)"/>
            <person name="Jia N."/>
            <person name="Wang J."/>
            <person name="Shi W."/>
            <person name="Du L."/>
            <person name="Sun Y."/>
            <person name="Zhan W."/>
            <person name="Jiang J.F."/>
            <person name="Wang Q."/>
            <person name="Zhang B."/>
            <person name="Ji P."/>
            <person name="Bell-Sakyi L."/>
            <person name="Cui X.M."/>
            <person name="Yuan T.T."/>
            <person name="Jiang B.G."/>
            <person name="Yang W.F."/>
            <person name="Lam T.T."/>
            <person name="Chang Q.C."/>
            <person name="Ding S.J."/>
            <person name="Wang X.J."/>
            <person name="Zhu J.G."/>
            <person name="Ruan X.D."/>
            <person name="Zhao L."/>
            <person name="Wei J.T."/>
            <person name="Ye R.Z."/>
            <person name="Que T.C."/>
            <person name="Du C.H."/>
            <person name="Zhou Y.H."/>
            <person name="Cheng J.X."/>
            <person name="Dai P.F."/>
            <person name="Guo W.B."/>
            <person name="Han X.H."/>
            <person name="Huang E.J."/>
            <person name="Li L.F."/>
            <person name="Wei W."/>
            <person name="Gao Y.C."/>
            <person name="Liu J.Z."/>
            <person name="Shao H.Z."/>
            <person name="Wang X."/>
            <person name="Wang C.C."/>
            <person name="Yang T.C."/>
            <person name="Huo Q.B."/>
            <person name="Li W."/>
            <person name="Chen H.Y."/>
            <person name="Chen S.E."/>
            <person name="Zhou L.G."/>
            <person name="Ni X.B."/>
            <person name="Tian J.H."/>
            <person name="Sheng Y."/>
            <person name="Liu T."/>
            <person name="Pan Y.S."/>
            <person name="Xia L.Y."/>
            <person name="Li J."/>
            <person name="Zhao F."/>
            <person name="Cao W.C."/>
        </authorList>
    </citation>
    <scope>NUCLEOTIDE SEQUENCE</scope>
    <source>
        <strain evidence="1">Rmic-2018</strain>
    </source>
</reference>
<comment type="caution">
    <text evidence="1">The sequence shown here is derived from an EMBL/GenBank/DDBJ whole genome shotgun (WGS) entry which is preliminary data.</text>
</comment>
<sequence length="173" mass="18200">MQGVVAKFQAKEPGNYPVLFSGDAPYSDSSPQRGWPGWPPVFSQGWQAPSSSTAAHPVYIKSTRPSSQLCGPGDCAFAHCAEPFALAMQIVSFVTARILLPVIGDAATVASAGSVAKFQAKEPGNYPVLFSGDAPYSDSSPQRGWPGWPPVFSQGWQAPSSSTAAHPVYIKSA</sequence>
<keyword evidence="2" id="KW-1185">Reference proteome</keyword>
<proteinExistence type="predicted"/>
<gene>
    <name evidence="1" type="ORF">HPB51_017294</name>
</gene>
<dbReference type="AlphaFoldDB" id="A0A9J6EU27"/>